<dbReference type="InterPro" id="IPR036388">
    <property type="entry name" value="WH-like_DNA-bd_sf"/>
</dbReference>
<feature type="domain" description="HTH lysR-type" evidence="5">
    <location>
        <begin position="6"/>
        <end position="63"/>
    </location>
</feature>
<name>A0A7W4IFL6_9PROT</name>
<dbReference type="AlphaFoldDB" id="A0A7W4IFL6"/>
<dbReference type="InterPro" id="IPR058163">
    <property type="entry name" value="LysR-type_TF_proteobact-type"/>
</dbReference>
<evidence type="ECO:0000256" key="4">
    <source>
        <dbReference type="ARBA" id="ARBA00023163"/>
    </source>
</evidence>
<evidence type="ECO:0000259" key="5">
    <source>
        <dbReference type="PROSITE" id="PS50931"/>
    </source>
</evidence>
<dbReference type="PROSITE" id="PS50931">
    <property type="entry name" value="HTH_LYSR"/>
    <property type="match status" value="1"/>
</dbReference>
<dbReference type="GO" id="GO:0003677">
    <property type="term" value="F:DNA binding"/>
    <property type="evidence" value="ECO:0007669"/>
    <property type="project" value="UniProtKB-KW"/>
</dbReference>
<keyword evidence="4" id="KW-0804">Transcription</keyword>
<keyword evidence="2" id="KW-0805">Transcription regulation</keyword>
<sequence length="322" mass="34573">MGIDTRLLSGIETLIAVAETGSFTRAAATMGLTPSGVSRAVARLESRLGVRLFDRNARATSLTEAGRRLVADVTPLLAGIDEAASNAAGASTRVAGRLRVNCDPWFASLLLAPRLRSFLDAHPGLMLDLVARDTLGDLVSEGFDVAIRFGAPPPSGLITRKLLEARIVTCASPDYLARHGRPTHPRDLETGMHECLLFRDPATGRPFDWEFHRQGEILTVAVRGRLILNDVATGLAACLAGLGVAQPMMLGIDECLRSGALIDLFPDWSDEYFPLHAYHPSRHLPPAKVRAFLDFILADVAAPSATETGRSMPMPARPISPA</sequence>
<dbReference type="InterPro" id="IPR000847">
    <property type="entry name" value="LysR_HTH_N"/>
</dbReference>
<dbReference type="SUPFAM" id="SSF53850">
    <property type="entry name" value="Periplasmic binding protein-like II"/>
    <property type="match status" value="1"/>
</dbReference>
<dbReference type="FunFam" id="1.10.10.10:FF:000001">
    <property type="entry name" value="LysR family transcriptional regulator"/>
    <property type="match status" value="1"/>
</dbReference>
<dbReference type="PRINTS" id="PR00039">
    <property type="entry name" value="HTHLYSR"/>
</dbReference>
<evidence type="ECO:0000256" key="1">
    <source>
        <dbReference type="ARBA" id="ARBA00009437"/>
    </source>
</evidence>
<dbReference type="Pfam" id="PF03466">
    <property type="entry name" value="LysR_substrate"/>
    <property type="match status" value="1"/>
</dbReference>
<evidence type="ECO:0000313" key="6">
    <source>
        <dbReference type="EMBL" id="MBB2161986.1"/>
    </source>
</evidence>
<dbReference type="InterPro" id="IPR036390">
    <property type="entry name" value="WH_DNA-bd_sf"/>
</dbReference>
<dbReference type="Pfam" id="PF00126">
    <property type="entry name" value="HTH_1"/>
    <property type="match status" value="1"/>
</dbReference>
<dbReference type="Gene3D" id="1.10.10.10">
    <property type="entry name" value="Winged helix-like DNA-binding domain superfamily/Winged helix DNA-binding domain"/>
    <property type="match status" value="1"/>
</dbReference>
<dbReference type="Proteomes" id="UP000589085">
    <property type="component" value="Unassembled WGS sequence"/>
</dbReference>
<protein>
    <submittedName>
        <fullName evidence="6">LysR family transcriptional regulator</fullName>
    </submittedName>
</protein>
<accession>A0A7W4IFL6</accession>
<evidence type="ECO:0000256" key="2">
    <source>
        <dbReference type="ARBA" id="ARBA00023015"/>
    </source>
</evidence>
<dbReference type="PANTHER" id="PTHR30537:SF5">
    <property type="entry name" value="HTH-TYPE TRANSCRIPTIONAL ACTIVATOR TTDR-RELATED"/>
    <property type="match status" value="1"/>
</dbReference>
<dbReference type="EMBL" id="JABEQJ010000028">
    <property type="protein sequence ID" value="MBB2161986.1"/>
    <property type="molecule type" value="Genomic_DNA"/>
</dbReference>
<dbReference type="GO" id="GO:0003700">
    <property type="term" value="F:DNA-binding transcription factor activity"/>
    <property type="evidence" value="ECO:0007669"/>
    <property type="project" value="InterPro"/>
</dbReference>
<proteinExistence type="inferred from homology"/>
<dbReference type="Gene3D" id="3.40.190.290">
    <property type="match status" value="1"/>
</dbReference>
<dbReference type="RefSeq" id="WP_182998808.1">
    <property type="nucleotide sequence ID" value="NZ_JABEQJ010000028.1"/>
</dbReference>
<evidence type="ECO:0000256" key="3">
    <source>
        <dbReference type="ARBA" id="ARBA00023125"/>
    </source>
</evidence>
<gene>
    <name evidence="6" type="ORF">HLH48_17765</name>
</gene>
<comment type="caution">
    <text evidence="6">The sequence shown here is derived from an EMBL/GenBank/DDBJ whole genome shotgun (WGS) entry which is preliminary data.</text>
</comment>
<comment type="similarity">
    <text evidence="1">Belongs to the LysR transcriptional regulatory family.</text>
</comment>
<evidence type="ECO:0000313" key="7">
    <source>
        <dbReference type="Proteomes" id="UP000589085"/>
    </source>
</evidence>
<dbReference type="CDD" id="cd08422">
    <property type="entry name" value="PBP2_CrgA_like"/>
    <property type="match status" value="1"/>
</dbReference>
<dbReference type="InterPro" id="IPR005119">
    <property type="entry name" value="LysR_subst-bd"/>
</dbReference>
<organism evidence="6 7">
    <name type="scientific">Gluconacetobacter sacchari</name>
    <dbReference type="NCBI Taxonomy" id="92759"/>
    <lineage>
        <taxon>Bacteria</taxon>
        <taxon>Pseudomonadati</taxon>
        <taxon>Pseudomonadota</taxon>
        <taxon>Alphaproteobacteria</taxon>
        <taxon>Acetobacterales</taxon>
        <taxon>Acetobacteraceae</taxon>
        <taxon>Gluconacetobacter</taxon>
    </lineage>
</organism>
<dbReference type="PANTHER" id="PTHR30537">
    <property type="entry name" value="HTH-TYPE TRANSCRIPTIONAL REGULATOR"/>
    <property type="match status" value="1"/>
</dbReference>
<dbReference type="SUPFAM" id="SSF46785">
    <property type="entry name" value="Winged helix' DNA-binding domain"/>
    <property type="match status" value="1"/>
</dbReference>
<reference evidence="6 7" key="1">
    <citation type="submission" date="2020-04" db="EMBL/GenBank/DDBJ databases">
        <title>Description of novel Gluconacetobacter.</title>
        <authorList>
            <person name="Sombolestani A."/>
        </authorList>
    </citation>
    <scope>NUCLEOTIDE SEQUENCE [LARGE SCALE GENOMIC DNA]</scope>
    <source>
        <strain evidence="6 7">LMG 19747</strain>
    </source>
</reference>
<keyword evidence="3" id="KW-0238">DNA-binding</keyword>